<dbReference type="EMBL" id="JANPWB010000002">
    <property type="protein sequence ID" value="KAJ1207246.1"/>
    <property type="molecule type" value="Genomic_DNA"/>
</dbReference>
<name>A0AAV7W2Q2_PLEWA</name>
<dbReference type="AlphaFoldDB" id="A0AAV7W2Q2"/>
<comment type="caution">
    <text evidence="2">The sequence shown here is derived from an EMBL/GenBank/DDBJ whole genome shotgun (WGS) entry which is preliminary data.</text>
</comment>
<organism evidence="2 3">
    <name type="scientific">Pleurodeles waltl</name>
    <name type="common">Iberian ribbed newt</name>
    <dbReference type="NCBI Taxonomy" id="8319"/>
    <lineage>
        <taxon>Eukaryota</taxon>
        <taxon>Metazoa</taxon>
        <taxon>Chordata</taxon>
        <taxon>Craniata</taxon>
        <taxon>Vertebrata</taxon>
        <taxon>Euteleostomi</taxon>
        <taxon>Amphibia</taxon>
        <taxon>Batrachia</taxon>
        <taxon>Caudata</taxon>
        <taxon>Salamandroidea</taxon>
        <taxon>Salamandridae</taxon>
        <taxon>Pleurodelinae</taxon>
        <taxon>Pleurodeles</taxon>
    </lineage>
</organism>
<evidence type="ECO:0000256" key="1">
    <source>
        <dbReference type="SAM" id="MobiDB-lite"/>
    </source>
</evidence>
<sequence>MMESLQGDQEHQGQSVRQRKKKPPKPSQKESKKEREDLLQILDETAIVSYLDEIPLPQVPNTLASE</sequence>
<keyword evidence="3" id="KW-1185">Reference proteome</keyword>
<evidence type="ECO:0000313" key="2">
    <source>
        <dbReference type="EMBL" id="KAJ1207246.1"/>
    </source>
</evidence>
<accession>A0AAV7W2Q2</accession>
<reference evidence="2" key="1">
    <citation type="journal article" date="2022" name="bioRxiv">
        <title>Sequencing and chromosome-scale assembly of the giantPleurodeles waltlgenome.</title>
        <authorList>
            <person name="Brown T."/>
            <person name="Elewa A."/>
            <person name="Iarovenko S."/>
            <person name="Subramanian E."/>
            <person name="Araus A.J."/>
            <person name="Petzold A."/>
            <person name="Susuki M."/>
            <person name="Suzuki K.-i.T."/>
            <person name="Hayashi T."/>
            <person name="Toyoda A."/>
            <person name="Oliveira C."/>
            <person name="Osipova E."/>
            <person name="Leigh N.D."/>
            <person name="Simon A."/>
            <person name="Yun M.H."/>
        </authorList>
    </citation>
    <scope>NUCLEOTIDE SEQUENCE</scope>
    <source>
        <strain evidence="2">20211129_DDA</strain>
        <tissue evidence="2">Liver</tissue>
    </source>
</reference>
<dbReference type="Proteomes" id="UP001066276">
    <property type="component" value="Chromosome 1_2"/>
</dbReference>
<protein>
    <submittedName>
        <fullName evidence="2">Uncharacterized protein</fullName>
    </submittedName>
</protein>
<evidence type="ECO:0000313" key="3">
    <source>
        <dbReference type="Proteomes" id="UP001066276"/>
    </source>
</evidence>
<feature type="region of interest" description="Disordered" evidence="1">
    <location>
        <begin position="1"/>
        <end position="38"/>
    </location>
</feature>
<gene>
    <name evidence="2" type="ORF">NDU88_002638</name>
</gene>
<proteinExistence type="predicted"/>
<feature type="compositionally biased region" description="Basic and acidic residues" evidence="1">
    <location>
        <begin position="27"/>
        <end position="38"/>
    </location>
</feature>